<keyword evidence="17" id="KW-1185">Reference proteome</keyword>
<evidence type="ECO:0000256" key="6">
    <source>
        <dbReference type="ARBA" id="ARBA00022729"/>
    </source>
</evidence>
<evidence type="ECO:0000256" key="12">
    <source>
        <dbReference type="PIRSR" id="PIRSR601929-2"/>
    </source>
</evidence>
<dbReference type="Proteomes" id="UP001190926">
    <property type="component" value="Unassembled WGS sequence"/>
</dbReference>
<evidence type="ECO:0000256" key="3">
    <source>
        <dbReference type="ARBA" id="ARBA00022523"/>
    </source>
</evidence>
<accession>A0AAD4J5M0</accession>
<dbReference type="Pfam" id="PF00190">
    <property type="entry name" value="Cupin_1"/>
    <property type="match status" value="1"/>
</dbReference>
<dbReference type="GO" id="GO:2000280">
    <property type="term" value="P:regulation of root development"/>
    <property type="evidence" value="ECO:0007669"/>
    <property type="project" value="UniProtKB-ARBA"/>
</dbReference>
<evidence type="ECO:0000256" key="5">
    <source>
        <dbReference type="ARBA" id="ARBA00022723"/>
    </source>
</evidence>
<evidence type="ECO:0000256" key="10">
    <source>
        <dbReference type="ARBA" id="ARBA00058969"/>
    </source>
</evidence>
<keyword evidence="6 14" id="KW-0732">Signal</keyword>
<dbReference type="GO" id="GO:0048046">
    <property type="term" value="C:apoplast"/>
    <property type="evidence" value="ECO:0007669"/>
    <property type="project" value="UniProtKB-SubCell"/>
</dbReference>
<dbReference type="InterPro" id="IPR001929">
    <property type="entry name" value="Germin"/>
</dbReference>
<dbReference type="InterPro" id="IPR011051">
    <property type="entry name" value="RmlC_Cupin_sf"/>
</dbReference>
<feature type="binding site" evidence="12">
    <location>
        <position position="157"/>
    </location>
    <ligand>
        <name>Mn(2+)</name>
        <dbReference type="ChEBI" id="CHEBI:29035"/>
    </ligand>
</feature>
<evidence type="ECO:0000256" key="4">
    <source>
        <dbReference type="ARBA" id="ARBA00022525"/>
    </source>
</evidence>
<evidence type="ECO:0000256" key="11">
    <source>
        <dbReference type="ARBA" id="ARBA00064720"/>
    </source>
</evidence>
<dbReference type="PANTHER" id="PTHR31238">
    <property type="entry name" value="GERMIN-LIKE PROTEIN SUBFAMILY 3 MEMBER 3"/>
    <property type="match status" value="1"/>
</dbReference>
<dbReference type="SMART" id="SM00835">
    <property type="entry name" value="Cupin_1"/>
    <property type="match status" value="1"/>
</dbReference>
<keyword evidence="3 14" id="KW-0052">Apoplast</keyword>
<evidence type="ECO:0000256" key="2">
    <source>
        <dbReference type="ARBA" id="ARBA00007456"/>
    </source>
</evidence>
<evidence type="ECO:0000256" key="13">
    <source>
        <dbReference type="PIRSR" id="PIRSR601929-3"/>
    </source>
</evidence>
<keyword evidence="7 13" id="KW-1015">Disulfide bond</keyword>
<dbReference type="Gene3D" id="2.60.120.10">
    <property type="entry name" value="Jelly Rolls"/>
    <property type="match status" value="1"/>
</dbReference>
<evidence type="ECO:0000259" key="15">
    <source>
        <dbReference type="SMART" id="SM00835"/>
    </source>
</evidence>
<dbReference type="GO" id="GO:0030145">
    <property type="term" value="F:manganese ion binding"/>
    <property type="evidence" value="ECO:0007669"/>
    <property type="project" value="UniProtKB-UniRule"/>
</dbReference>
<organism evidence="16 17">
    <name type="scientific">Perilla frutescens var. hirtella</name>
    <name type="common">Perilla citriodora</name>
    <name type="synonym">Perilla setoyensis</name>
    <dbReference type="NCBI Taxonomy" id="608512"/>
    <lineage>
        <taxon>Eukaryota</taxon>
        <taxon>Viridiplantae</taxon>
        <taxon>Streptophyta</taxon>
        <taxon>Embryophyta</taxon>
        <taxon>Tracheophyta</taxon>
        <taxon>Spermatophyta</taxon>
        <taxon>Magnoliopsida</taxon>
        <taxon>eudicotyledons</taxon>
        <taxon>Gunneridae</taxon>
        <taxon>Pentapetalae</taxon>
        <taxon>asterids</taxon>
        <taxon>lamiids</taxon>
        <taxon>Lamiales</taxon>
        <taxon>Lamiaceae</taxon>
        <taxon>Nepetoideae</taxon>
        <taxon>Elsholtzieae</taxon>
        <taxon>Perilla</taxon>
    </lineage>
</organism>
<feature type="binding site" evidence="12">
    <location>
        <position position="109"/>
    </location>
    <ligand>
        <name>Mn(2+)</name>
        <dbReference type="ChEBI" id="CHEBI:29035"/>
    </ligand>
</feature>
<evidence type="ECO:0000256" key="7">
    <source>
        <dbReference type="ARBA" id="ARBA00023157"/>
    </source>
</evidence>
<dbReference type="InterPro" id="IPR014710">
    <property type="entry name" value="RmlC-like_jellyroll"/>
</dbReference>
<dbReference type="GO" id="GO:0009506">
    <property type="term" value="C:plasmodesma"/>
    <property type="evidence" value="ECO:0007669"/>
    <property type="project" value="UniProtKB-ARBA"/>
</dbReference>
<comment type="similarity">
    <text evidence="2 14">Belongs to the germin family.</text>
</comment>
<feature type="signal peptide" evidence="14">
    <location>
        <begin position="1"/>
        <end position="22"/>
    </location>
</feature>
<evidence type="ECO:0000256" key="14">
    <source>
        <dbReference type="RuleBase" id="RU366015"/>
    </source>
</evidence>
<gene>
    <name evidence="16" type="ORF">C2S53_007872</name>
</gene>
<evidence type="ECO:0000313" key="16">
    <source>
        <dbReference type="EMBL" id="KAH6827527.1"/>
    </source>
</evidence>
<dbReference type="PRINTS" id="PR00325">
    <property type="entry name" value="GERMIN"/>
</dbReference>
<dbReference type="FunFam" id="2.60.120.10:FF:000025">
    <property type="entry name" value="germin-like protein subfamily 2 member 1"/>
    <property type="match status" value="1"/>
</dbReference>
<dbReference type="CDD" id="cd02241">
    <property type="entry name" value="cupin_OxOx"/>
    <property type="match status" value="1"/>
</dbReference>
<protein>
    <recommendedName>
        <fullName evidence="14">Germin-like protein</fullName>
    </recommendedName>
</protein>
<evidence type="ECO:0000256" key="1">
    <source>
        <dbReference type="ARBA" id="ARBA00004271"/>
    </source>
</evidence>
<sequence>MGANVIILCILAFNFFVNIVFASDSSPLQDFCVADLTSSVRINGFPCVDPAKVEADNFFFRGLHLAGNTSNPTGSAATIVSVNRIPGLNTQGVAIARVDIAENGFIPPHYQAGSAAIVTVLEGSMEVGFVTASPDYRHYSKVLEKGDVFVFPYGLVHYVRNVGAGNVAFLVMFNSENPMTTYVPHVLFGANPGIDAGFLSRVLALDKKSVGKF</sequence>
<comment type="caution">
    <text evidence="16">The sequence shown here is derived from an EMBL/GenBank/DDBJ whole genome shotgun (WGS) entry which is preliminary data.</text>
</comment>
<dbReference type="SUPFAM" id="SSF51182">
    <property type="entry name" value="RmlC-like cupins"/>
    <property type="match status" value="1"/>
</dbReference>
<proteinExistence type="inferred from homology"/>
<keyword evidence="8 12" id="KW-0464">Manganese</keyword>
<keyword evidence="4 14" id="KW-0964">Secreted</keyword>
<feature type="domain" description="Cupin type-1" evidence="15">
    <location>
        <begin position="61"/>
        <end position="211"/>
    </location>
</feature>
<feature type="chain" id="PRO_5041778639" description="Germin-like protein" evidence="14">
    <location>
        <begin position="23"/>
        <end position="213"/>
    </location>
</feature>
<dbReference type="InterPro" id="IPR006045">
    <property type="entry name" value="Cupin_1"/>
</dbReference>
<dbReference type="AlphaFoldDB" id="A0AAD4J5M0"/>
<comment type="catalytic activity">
    <reaction evidence="9">
        <text>2 superoxide + 2 H(+) = H2O2 + O2</text>
        <dbReference type="Rhea" id="RHEA:20696"/>
        <dbReference type="ChEBI" id="CHEBI:15378"/>
        <dbReference type="ChEBI" id="CHEBI:15379"/>
        <dbReference type="ChEBI" id="CHEBI:16240"/>
        <dbReference type="ChEBI" id="CHEBI:18421"/>
        <dbReference type="EC" id="1.15.1.1"/>
    </reaction>
</comment>
<comment type="subunit">
    <text evidence="11">Monomer. In the absence of manganese, it forms tetrameric and pentameric forms which show superoxide dismutase activity.</text>
</comment>
<comment type="function">
    <text evidence="10">May interact with bacterial adhesins thereby protecting the reproductive tissues from microbial attack. Has no oxalate oxidase activity.</text>
</comment>
<dbReference type="GO" id="GO:0004784">
    <property type="term" value="F:superoxide dismutase activity"/>
    <property type="evidence" value="ECO:0007669"/>
    <property type="project" value="UniProtKB-EC"/>
</dbReference>
<evidence type="ECO:0000313" key="17">
    <source>
        <dbReference type="Proteomes" id="UP001190926"/>
    </source>
</evidence>
<keyword evidence="5 12" id="KW-0479">Metal-binding</keyword>
<reference evidence="16 17" key="1">
    <citation type="journal article" date="2021" name="Nat. Commun.">
        <title>Incipient diploidization of the medicinal plant Perilla within 10,000 years.</title>
        <authorList>
            <person name="Zhang Y."/>
            <person name="Shen Q."/>
            <person name="Leng L."/>
            <person name="Zhang D."/>
            <person name="Chen S."/>
            <person name="Shi Y."/>
            <person name="Ning Z."/>
            <person name="Chen S."/>
        </authorList>
    </citation>
    <scope>NUCLEOTIDE SEQUENCE [LARGE SCALE GENOMIC DNA]</scope>
    <source>
        <strain evidence="17">cv. PC099</strain>
    </source>
</reference>
<dbReference type="GO" id="GO:0010497">
    <property type="term" value="P:plasmodesmata-mediated intercellular transport"/>
    <property type="evidence" value="ECO:0007669"/>
    <property type="project" value="UniProtKB-ARBA"/>
</dbReference>
<dbReference type="EMBL" id="SDAM02000148">
    <property type="protein sequence ID" value="KAH6827527.1"/>
    <property type="molecule type" value="Genomic_DNA"/>
</dbReference>
<comment type="subcellular location">
    <subcellularLocation>
        <location evidence="1 14">Secreted</location>
        <location evidence="1 14">Extracellular space</location>
        <location evidence="1 14">Apoplast</location>
    </subcellularLocation>
</comment>
<name>A0AAD4J5M0_PERFH</name>
<feature type="disulfide bond" evidence="13">
    <location>
        <begin position="32"/>
        <end position="47"/>
    </location>
</feature>
<evidence type="ECO:0000256" key="8">
    <source>
        <dbReference type="ARBA" id="ARBA00023211"/>
    </source>
</evidence>
<evidence type="ECO:0000256" key="9">
    <source>
        <dbReference type="ARBA" id="ARBA00049204"/>
    </source>
</evidence>